<dbReference type="PANTHER" id="PTHR24117">
    <property type="entry name" value="AGAP007537-PB"/>
    <property type="match status" value="1"/>
</dbReference>
<evidence type="ECO:0000313" key="4">
    <source>
        <dbReference type="Ensembl" id="ENSCINP00000022589.2"/>
    </source>
</evidence>
<reference evidence="5" key="1">
    <citation type="journal article" date="2002" name="Science">
        <title>The draft genome of Ciona intestinalis: insights into chordate and vertebrate origins.</title>
        <authorList>
            <person name="Dehal P."/>
            <person name="Satou Y."/>
            <person name="Campbell R.K."/>
            <person name="Chapman J."/>
            <person name="Degnan B."/>
            <person name="De Tomaso A."/>
            <person name="Davidson B."/>
            <person name="Di Gregorio A."/>
            <person name="Gelpke M."/>
            <person name="Goodstein D.M."/>
            <person name="Harafuji N."/>
            <person name="Hastings K.E."/>
            <person name="Ho I."/>
            <person name="Hotta K."/>
            <person name="Huang W."/>
            <person name="Kawashima T."/>
            <person name="Lemaire P."/>
            <person name="Martinez D."/>
            <person name="Meinertzhagen I.A."/>
            <person name="Necula S."/>
            <person name="Nonaka M."/>
            <person name="Putnam N."/>
            <person name="Rash S."/>
            <person name="Saiga H."/>
            <person name="Satake M."/>
            <person name="Terry A."/>
            <person name="Yamada L."/>
            <person name="Wang H.G."/>
            <person name="Awazu S."/>
            <person name="Azumi K."/>
            <person name="Boore J."/>
            <person name="Branno M."/>
            <person name="Chin-Bow S."/>
            <person name="DeSantis R."/>
            <person name="Doyle S."/>
            <person name="Francino P."/>
            <person name="Keys D.N."/>
            <person name="Haga S."/>
            <person name="Hayashi H."/>
            <person name="Hino K."/>
            <person name="Imai K.S."/>
            <person name="Inaba K."/>
            <person name="Kano S."/>
            <person name="Kobayashi K."/>
            <person name="Kobayashi M."/>
            <person name="Lee B.I."/>
            <person name="Makabe K.W."/>
            <person name="Manohar C."/>
            <person name="Matassi G."/>
            <person name="Medina M."/>
            <person name="Mochizuki Y."/>
            <person name="Mount S."/>
            <person name="Morishita T."/>
            <person name="Miura S."/>
            <person name="Nakayama A."/>
            <person name="Nishizaka S."/>
            <person name="Nomoto H."/>
            <person name="Ohta F."/>
            <person name="Oishi K."/>
            <person name="Rigoutsos I."/>
            <person name="Sano M."/>
            <person name="Sasaki A."/>
            <person name="Sasakura Y."/>
            <person name="Shoguchi E."/>
            <person name="Shin-i T."/>
            <person name="Spagnuolo A."/>
            <person name="Stainier D."/>
            <person name="Suzuki M.M."/>
            <person name="Tassy O."/>
            <person name="Takatori N."/>
            <person name="Tokuoka M."/>
            <person name="Yagi K."/>
            <person name="Yoshizaki F."/>
            <person name="Wada S."/>
            <person name="Zhang C."/>
            <person name="Hyatt P.D."/>
            <person name="Larimer F."/>
            <person name="Detter C."/>
            <person name="Doggett N."/>
            <person name="Glavina T."/>
            <person name="Hawkins T."/>
            <person name="Richardson P."/>
            <person name="Lucas S."/>
            <person name="Kohara Y."/>
            <person name="Levine M."/>
            <person name="Satoh N."/>
            <person name="Rokhsar D.S."/>
        </authorList>
    </citation>
    <scope>NUCLEOTIDE SEQUENCE [LARGE SCALE GENOMIC DNA]</scope>
</reference>
<sequence length="466" mass="52309">MENMKHYLESGFSVNAKDNAGYTALHEACVQGRLEAAKLLLQFGADVNLNSLDGTRPIHDAVEYDHIEMTRLMMSCGADPLLSKFSGRSIKNMIRSTQMGNFINAYLKELQPVCEELMEDSDMKWKIPFSSVLESKQDQGYDLMGNPPAEDTQAHCMEFELFDEQPIDTYLVQPSDTTDRSNYYLLNDILQVKGCSKADFLLEHCCNIRTMPTNKFCSEADLNKFGKRNRNFNETNSLIELVAADKPLTRHVGLRVHPTGEVEEIPQFKKQKSSRLPPPVANDNVVKFLPKTTDTPTCSETPDQTRSNSNLLENLSDSVIDDHREESLACLQKLTASFCMTGHIGKEYKDFGKVNGIHTPGTQTPVKKPRPPAMEVNLPKTSTPNIEKNHKQNSDHIPMECLPPYNHHIEPKQPPKLPPLAPINTDSGLRSLPTQQNGVDFSPFNKLPTFTESQNPVNTPNLVPEI</sequence>
<dbReference type="SUPFAM" id="SSF48403">
    <property type="entry name" value="Ankyrin repeat"/>
    <property type="match status" value="1"/>
</dbReference>
<evidence type="ECO:0000313" key="5">
    <source>
        <dbReference type="Proteomes" id="UP000008144"/>
    </source>
</evidence>
<dbReference type="PANTHER" id="PTHR24117:SF9">
    <property type="entry name" value="BCL-6 COREPRESSOR PCGF1 BINDING DOMAIN-CONTAINING PROTEIN"/>
    <property type="match status" value="1"/>
</dbReference>
<dbReference type="SMART" id="SM00248">
    <property type="entry name" value="ANK"/>
    <property type="match status" value="2"/>
</dbReference>
<feature type="compositionally biased region" description="Polar residues" evidence="3">
    <location>
        <begin position="426"/>
        <end position="439"/>
    </location>
</feature>
<dbReference type="EMBL" id="EAAA01002404">
    <property type="status" value="NOT_ANNOTATED_CDS"/>
    <property type="molecule type" value="Genomic_DNA"/>
</dbReference>
<dbReference type="InParanoid" id="F6UKF6"/>
<dbReference type="STRING" id="7719.ENSCINP00000022589"/>
<dbReference type="InterPro" id="IPR002110">
    <property type="entry name" value="Ankyrin_rpt"/>
</dbReference>
<comment type="similarity">
    <text evidence="1">Belongs to the BCOR family.</text>
</comment>
<dbReference type="Pfam" id="PF12796">
    <property type="entry name" value="Ank_2"/>
    <property type="match status" value="1"/>
</dbReference>
<feature type="region of interest" description="Disordered" evidence="3">
    <location>
        <begin position="360"/>
        <end position="393"/>
    </location>
</feature>
<evidence type="ECO:0000256" key="2">
    <source>
        <dbReference type="PROSITE-ProRule" id="PRU00023"/>
    </source>
</evidence>
<reference evidence="4" key="4">
    <citation type="submission" date="2025-09" db="UniProtKB">
        <authorList>
            <consortium name="Ensembl"/>
        </authorList>
    </citation>
    <scope>IDENTIFICATION</scope>
</reference>
<dbReference type="PROSITE" id="PS50297">
    <property type="entry name" value="ANK_REP_REGION"/>
    <property type="match status" value="2"/>
</dbReference>
<evidence type="ECO:0000256" key="1">
    <source>
        <dbReference type="ARBA" id="ARBA00034703"/>
    </source>
</evidence>
<keyword evidence="5" id="KW-1185">Reference proteome</keyword>
<feature type="repeat" description="ANK" evidence="2">
    <location>
        <begin position="20"/>
        <end position="52"/>
    </location>
</feature>
<reference evidence="4" key="2">
    <citation type="journal article" date="2008" name="Genome Biol.">
        <title>Improved genome assembly and evidence-based global gene model set for the chordate Ciona intestinalis: new insight into intron and operon populations.</title>
        <authorList>
            <person name="Satou Y."/>
            <person name="Mineta K."/>
            <person name="Ogasawara M."/>
            <person name="Sasakura Y."/>
            <person name="Shoguchi E."/>
            <person name="Ueno K."/>
            <person name="Yamada L."/>
            <person name="Matsumoto J."/>
            <person name="Wasserscheid J."/>
            <person name="Dewar K."/>
            <person name="Wiley G.B."/>
            <person name="Macmil S.L."/>
            <person name="Roe B.A."/>
            <person name="Zeller R.W."/>
            <person name="Hastings K.E."/>
            <person name="Lemaire P."/>
            <person name="Lindquist E."/>
            <person name="Endo T."/>
            <person name="Hotta K."/>
            <person name="Inaba K."/>
        </authorList>
    </citation>
    <scope>NUCLEOTIDE SEQUENCE [LARGE SCALE GENOMIC DNA]</scope>
    <source>
        <strain evidence="4">wild type</strain>
    </source>
</reference>
<evidence type="ECO:0000256" key="3">
    <source>
        <dbReference type="SAM" id="MobiDB-lite"/>
    </source>
</evidence>
<dbReference type="GeneTree" id="ENSGT00940000153737"/>
<dbReference type="Ensembl" id="ENSCINT00000022835.2">
    <property type="protein sequence ID" value="ENSCINP00000022589.2"/>
    <property type="gene ID" value="ENSCING00000011957.2"/>
</dbReference>
<dbReference type="Proteomes" id="UP000008144">
    <property type="component" value="Chromosome 7"/>
</dbReference>
<reference evidence="4" key="3">
    <citation type="submission" date="2025-08" db="UniProtKB">
        <authorList>
            <consortium name="Ensembl"/>
        </authorList>
    </citation>
    <scope>IDENTIFICATION</scope>
</reference>
<organism evidence="4 5">
    <name type="scientific">Ciona intestinalis</name>
    <name type="common">Transparent sea squirt</name>
    <name type="synonym">Ascidia intestinalis</name>
    <dbReference type="NCBI Taxonomy" id="7719"/>
    <lineage>
        <taxon>Eukaryota</taxon>
        <taxon>Metazoa</taxon>
        <taxon>Chordata</taxon>
        <taxon>Tunicata</taxon>
        <taxon>Ascidiacea</taxon>
        <taxon>Phlebobranchia</taxon>
        <taxon>Cionidae</taxon>
        <taxon>Ciona</taxon>
    </lineage>
</organism>
<feature type="region of interest" description="Disordered" evidence="3">
    <location>
        <begin position="426"/>
        <end position="466"/>
    </location>
</feature>
<proteinExistence type="inferred from homology"/>
<dbReference type="CDD" id="cd14259">
    <property type="entry name" value="PUFD_like"/>
    <property type="match status" value="1"/>
</dbReference>
<keyword evidence="2" id="KW-0040">ANK repeat</keyword>
<feature type="compositionally biased region" description="Polar residues" evidence="3">
    <location>
        <begin position="448"/>
        <end position="466"/>
    </location>
</feature>
<dbReference type="HOGENOM" id="CLU_586532_0_0_1"/>
<name>F6UKF6_CIOIN</name>
<dbReference type="Gene3D" id="3.10.260.40">
    <property type="entry name" value="BCL-6 corepressor, PCGF1 binding domain"/>
    <property type="match status" value="1"/>
</dbReference>
<feature type="repeat" description="ANK" evidence="2">
    <location>
        <begin position="53"/>
        <end position="79"/>
    </location>
</feature>
<dbReference type="InterPro" id="IPR036770">
    <property type="entry name" value="Ankyrin_rpt-contain_sf"/>
</dbReference>
<dbReference type="Gene3D" id="1.25.40.20">
    <property type="entry name" value="Ankyrin repeat-containing domain"/>
    <property type="match status" value="1"/>
</dbReference>
<protein>
    <submittedName>
        <fullName evidence="4">Uncharacterized protein</fullName>
    </submittedName>
</protein>
<dbReference type="AlphaFoldDB" id="F6UKF6"/>
<dbReference type="InterPro" id="IPR038227">
    <property type="entry name" value="PUFD_som_sf"/>
</dbReference>
<dbReference type="PROSITE" id="PS50088">
    <property type="entry name" value="ANK_REPEAT"/>
    <property type="match status" value="2"/>
</dbReference>
<dbReference type="InterPro" id="IPR047144">
    <property type="entry name" value="BCOR-like"/>
</dbReference>
<accession>F6UKF6</accession>